<proteinExistence type="predicted"/>
<keyword evidence="2" id="KW-1185">Reference proteome</keyword>
<organism evidence="1 2">
    <name type="scientific">Oleoguttula mirabilis</name>
    <dbReference type="NCBI Taxonomy" id="1507867"/>
    <lineage>
        <taxon>Eukaryota</taxon>
        <taxon>Fungi</taxon>
        <taxon>Dikarya</taxon>
        <taxon>Ascomycota</taxon>
        <taxon>Pezizomycotina</taxon>
        <taxon>Dothideomycetes</taxon>
        <taxon>Dothideomycetidae</taxon>
        <taxon>Mycosphaerellales</taxon>
        <taxon>Teratosphaeriaceae</taxon>
        <taxon>Oleoguttula</taxon>
    </lineage>
</organism>
<reference evidence="1 2" key="1">
    <citation type="submission" date="2021-11" db="EMBL/GenBank/DDBJ databases">
        <title>Black yeast isolated from Biological Soil Crust.</title>
        <authorList>
            <person name="Kurbessoian T."/>
        </authorList>
    </citation>
    <scope>NUCLEOTIDE SEQUENCE [LARGE SCALE GENOMIC DNA]</scope>
    <source>
        <strain evidence="1 2">CCFEE 5522</strain>
    </source>
</reference>
<protein>
    <submittedName>
        <fullName evidence="1">Uncharacterized protein</fullName>
    </submittedName>
</protein>
<comment type="caution">
    <text evidence="1">The sequence shown here is derived from an EMBL/GenBank/DDBJ whole genome shotgun (WGS) entry which is preliminary data.</text>
</comment>
<sequence length="246" mass="27475">MAEQHCYFLELPKEMRLLIYAELLSPKLVVLRSYDSPSIIGKPEADVATSRFFRSLEPHCRGSTHPEILRTCRIICEEGQPMLYMPNTLRLNLSFGSGDTDWNDGLQFDVRKLGHIRQLQELTVDLVTTPKTAEEDVAHSVFLAGCFSAVLSLDRLAINVPLFQAQEEGSIDSQTHSQMLSAWSNVGSPKVVAVYCADVEQMPLQNCSWQKITGAEWTQCEGGQSDGDAVRPNMLLEALKRSFPEA</sequence>
<evidence type="ECO:0000313" key="2">
    <source>
        <dbReference type="Proteomes" id="UP001324427"/>
    </source>
</evidence>
<accession>A0AAV9JZK1</accession>
<dbReference type="Proteomes" id="UP001324427">
    <property type="component" value="Unassembled WGS sequence"/>
</dbReference>
<name>A0AAV9JZK1_9PEZI</name>
<dbReference type="EMBL" id="JAVFHQ010000001">
    <property type="protein sequence ID" value="KAK4550536.1"/>
    <property type="molecule type" value="Genomic_DNA"/>
</dbReference>
<dbReference type="AlphaFoldDB" id="A0AAV9JZK1"/>
<evidence type="ECO:0000313" key="1">
    <source>
        <dbReference type="EMBL" id="KAK4550536.1"/>
    </source>
</evidence>
<gene>
    <name evidence="1" type="ORF">LTR36_000115</name>
</gene>